<accession>A0A3Y9JA57</accession>
<gene>
    <name evidence="1" type="ORF">DPC26_19770</name>
</gene>
<dbReference type="EMBL" id="AAIVFG010000033">
    <property type="protein sequence ID" value="ECI4617834.1"/>
    <property type="molecule type" value="Genomic_DNA"/>
</dbReference>
<dbReference type="AlphaFoldDB" id="A0A3Y9JA57"/>
<evidence type="ECO:0000313" key="1">
    <source>
        <dbReference type="EMBL" id="ECI4617834.1"/>
    </source>
</evidence>
<protein>
    <submittedName>
        <fullName evidence="1">Uncharacterized protein</fullName>
    </submittedName>
</protein>
<organism evidence="1">
    <name type="scientific">Salmonella enterica I</name>
    <dbReference type="NCBI Taxonomy" id="59201"/>
    <lineage>
        <taxon>Bacteria</taxon>
        <taxon>Pseudomonadati</taxon>
        <taxon>Pseudomonadota</taxon>
        <taxon>Gammaproteobacteria</taxon>
        <taxon>Enterobacterales</taxon>
        <taxon>Enterobacteriaceae</taxon>
        <taxon>Salmonella</taxon>
    </lineage>
</organism>
<comment type="caution">
    <text evidence="1">The sequence shown here is derived from an EMBL/GenBank/DDBJ whole genome shotgun (WGS) entry which is preliminary data.</text>
</comment>
<sequence>MFNQEIQRLEKRYPQITDHSLPNGEEWVAASALAARLAEKRHHTPSAGSLAKLAKQHGVNRNALACCLSMNGISLVRSTIDGNYYPCLSHGASND</sequence>
<name>A0A3Y9JA57_SALET</name>
<reference evidence="1" key="1">
    <citation type="submission" date="2018-06" db="EMBL/GenBank/DDBJ databases">
        <authorList>
            <person name="Ashton P.M."/>
            <person name="Dallman T."/>
            <person name="Nair S."/>
            <person name="De Pinna E."/>
            <person name="Peters T."/>
            <person name="Grant K."/>
        </authorList>
    </citation>
    <scope>NUCLEOTIDE SEQUENCE</scope>
    <source>
        <strain evidence="1">527491</strain>
    </source>
</reference>
<proteinExistence type="predicted"/>